<dbReference type="Pfam" id="PF02637">
    <property type="entry name" value="GatB_Yqey"/>
    <property type="match status" value="1"/>
</dbReference>
<proteinExistence type="inferred from homology"/>
<dbReference type="GO" id="GO:0006412">
    <property type="term" value="P:translation"/>
    <property type="evidence" value="ECO:0007669"/>
    <property type="project" value="UniProtKB-KW"/>
</dbReference>
<keyword evidence="4" id="KW-0547">Nucleotide-binding</keyword>
<evidence type="ECO:0000256" key="8">
    <source>
        <dbReference type="ARBA" id="ARBA00047380"/>
    </source>
</evidence>
<dbReference type="InterPro" id="IPR017958">
    <property type="entry name" value="Gln-tRNA_amidoTrfase_suB_CS"/>
</dbReference>
<gene>
    <name evidence="11" type="ORF">MNBD_GAMMA01-2102</name>
</gene>
<keyword evidence="5" id="KW-0067">ATP-binding</keyword>
<dbReference type="GO" id="GO:0016740">
    <property type="term" value="F:transferase activity"/>
    <property type="evidence" value="ECO:0007669"/>
    <property type="project" value="UniProtKB-KW"/>
</dbReference>
<evidence type="ECO:0000259" key="10">
    <source>
        <dbReference type="SMART" id="SM00845"/>
    </source>
</evidence>
<dbReference type="PROSITE" id="PS01234">
    <property type="entry name" value="GATB"/>
    <property type="match status" value="1"/>
</dbReference>
<dbReference type="AlphaFoldDB" id="A0A3B0VQN5"/>
<evidence type="ECO:0000313" key="11">
    <source>
        <dbReference type="EMBL" id="VAW33864.1"/>
    </source>
</evidence>
<accession>A0A3B0VQN5</accession>
<name>A0A3B0VQN5_9ZZZZ</name>
<dbReference type="PANTHER" id="PTHR11659">
    <property type="entry name" value="GLUTAMYL-TRNA GLN AMIDOTRANSFERASE SUBUNIT B MITOCHONDRIAL AND PROKARYOTIC PET112-RELATED"/>
    <property type="match status" value="1"/>
</dbReference>
<evidence type="ECO:0000256" key="4">
    <source>
        <dbReference type="ARBA" id="ARBA00022741"/>
    </source>
</evidence>
<dbReference type="HAMAP" id="MF_00121">
    <property type="entry name" value="GatB"/>
    <property type="match status" value="1"/>
</dbReference>
<dbReference type="Pfam" id="PF02934">
    <property type="entry name" value="GatB_N"/>
    <property type="match status" value="1"/>
</dbReference>
<reference evidence="11" key="1">
    <citation type="submission" date="2018-06" db="EMBL/GenBank/DDBJ databases">
        <authorList>
            <person name="Zhirakovskaya E."/>
        </authorList>
    </citation>
    <scope>NUCLEOTIDE SEQUENCE</scope>
</reference>
<evidence type="ECO:0000256" key="1">
    <source>
        <dbReference type="ARBA" id="ARBA00005306"/>
    </source>
</evidence>
<keyword evidence="6" id="KW-0648">Protein biosynthesis</keyword>
<dbReference type="Gene3D" id="1.10.10.410">
    <property type="match status" value="1"/>
</dbReference>
<evidence type="ECO:0000256" key="2">
    <source>
        <dbReference type="ARBA" id="ARBA00011123"/>
    </source>
</evidence>
<keyword evidence="3 11" id="KW-0436">Ligase</keyword>
<comment type="subunit">
    <text evidence="2">Heterotrimer of A, B and C subunits.</text>
</comment>
<evidence type="ECO:0000256" key="3">
    <source>
        <dbReference type="ARBA" id="ARBA00022598"/>
    </source>
</evidence>
<comment type="function">
    <text evidence="7">Allows the formation of correctly charged Asn-tRNA(Asn) or Gln-tRNA(Gln) through the transamidation of misacylated Asp-tRNA(Asn) or Glu-tRNA(Gln) in organisms which lack either or both of asparaginyl-tRNA or glutaminyl-tRNA synthetases. The reaction takes place in the presence of glutamine and ATP through an activated phospho-Asp-tRNA(Asn) or phospho-Glu-tRNA(Gln).</text>
</comment>
<dbReference type="InterPro" id="IPR003789">
    <property type="entry name" value="Asn/Gln_tRNA_amidoTrase-B-like"/>
</dbReference>
<evidence type="ECO:0000256" key="5">
    <source>
        <dbReference type="ARBA" id="ARBA00022840"/>
    </source>
</evidence>
<organism evidence="11">
    <name type="scientific">hydrothermal vent metagenome</name>
    <dbReference type="NCBI Taxonomy" id="652676"/>
    <lineage>
        <taxon>unclassified sequences</taxon>
        <taxon>metagenomes</taxon>
        <taxon>ecological metagenomes</taxon>
    </lineage>
</organism>
<dbReference type="Gene3D" id="1.10.150.380">
    <property type="entry name" value="GatB domain, N-terminal subdomain"/>
    <property type="match status" value="1"/>
</dbReference>
<dbReference type="InterPro" id="IPR006075">
    <property type="entry name" value="Asn/Gln-tRNA_Trfase_suB/E_cat"/>
</dbReference>
<dbReference type="NCBIfam" id="NF004012">
    <property type="entry name" value="PRK05477.1-2"/>
    <property type="match status" value="1"/>
</dbReference>
<comment type="similarity">
    <text evidence="1">Belongs to the GatB/GatE family. GatB subfamily.</text>
</comment>
<dbReference type="InterPro" id="IPR014746">
    <property type="entry name" value="Gln_synth/guanido_kin_cat_dom"/>
</dbReference>
<dbReference type="EMBL" id="UOEW01000044">
    <property type="protein sequence ID" value="VAW33864.1"/>
    <property type="molecule type" value="Genomic_DNA"/>
</dbReference>
<dbReference type="GO" id="GO:0050566">
    <property type="term" value="F:asparaginyl-tRNA synthase (glutamine-hydrolyzing) activity"/>
    <property type="evidence" value="ECO:0007669"/>
    <property type="project" value="UniProtKB-EC"/>
</dbReference>
<dbReference type="PANTHER" id="PTHR11659:SF0">
    <property type="entry name" value="GLUTAMYL-TRNA(GLN) AMIDOTRANSFERASE SUBUNIT B, MITOCHONDRIAL"/>
    <property type="match status" value="1"/>
</dbReference>
<dbReference type="NCBIfam" id="NF004014">
    <property type="entry name" value="PRK05477.1-4"/>
    <property type="match status" value="1"/>
</dbReference>
<dbReference type="SMART" id="SM00845">
    <property type="entry name" value="GatB_Yqey"/>
    <property type="match status" value="1"/>
</dbReference>
<dbReference type="GO" id="GO:0050567">
    <property type="term" value="F:glutaminyl-tRNA synthase (glutamine-hydrolyzing) activity"/>
    <property type="evidence" value="ECO:0007669"/>
    <property type="project" value="UniProtKB-EC"/>
</dbReference>
<dbReference type="EC" id="6.3.5.7" evidence="11"/>
<dbReference type="NCBIfam" id="TIGR00133">
    <property type="entry name" value="gatB"/>
    <property type="match status" value="1"/>
</dbReference>
<dbReference type="InterPro" id="IPR042114">
    <property type="entry name" value="GatB_C_1"/>
</dbReference>
<sequence length="484" mass="54012">MNNITQWETVIGLEIHTQLKTNSKLFAGTDTTYGASPNSQVSLLEAAVPGTLPVFNEKVLRYAIRFGLAVGAKVIAKESRFDRKNYFYPDSPKGYQITQLKHPIVEHGTLVIPADSGKDKVVRINRAHIEEDAGKSVHDKYTEFSGIDLNRCGTPLIEIVSEPDLSSAKEAVTYMKEIHTIVTHLGICDGNLQEGSFRCDANVSIRPKGQKKLGTRTELKNINSFRFVEKAINIEIKRQIKILESGNKVVQETRLYDSVKHETRSMRSKEEANDYRYFPDPDLLPVVINQAYIDNEKQYIPEFPASKIKRYTAKLGLKPEDARNIAYDQPLATLFDATVKLLKQADAKVAANIILGEFSALLNIHEAGVEQNKITPAQLAGLLEALATSTISYKIAKVVLEKMWSSEVANITAMQIISTQGLAQVSDSSELEKIITNITNNNPSQFSEYKQGNMKMFNFFVGQVMKQTKGRANPAQVKAILEKM</sequence>
<evidence type="ECO:0000256" key="6">
    <source>
        <dbReference type="ARBA" id="ARBA00022917"/>
    </source>
</evidence>
<comment type="catalytic activity">
    <reaction evidence="9">
        <text>L-glutamyl-tRNA(Gln) + L-glutamine + ATP + H2O = L-glutaminyl-tRNA(Gln) + L-glutamate + ADP + phosphate + H(+)</text>
        <dbReference type="Rhea" id="RHEA:17521"/>
        <dbReference type="Rhea" id="RHEA-COMP:9681"/>
        <dbReference type="Rhea" id="RHEA-COMP:9684"/>
        <dbReference type="ChEBI" id="CHEBI:15377"/>
        <dbReference type="ChEBI" id="CHEBI:15378"/>
        <dbReference type="ChEBI" id="CHEBI:29985"/>
        <dbReference type="ChEBI" id="CHEBI:30616"/>
        <dbReference type="ChEBI" id="CHEBI:43474"/>
        <dbReference type="ChEBI" id="CHEBI:58359"/>
        <dbReference type="ChEBI" id="CHEBI:78520"/>
        <dbReference type="ChEBI" id="CHEBI:78521"/>
        <dbReference type="ChEBI" id="CHEBI:456216"/>
    </reaction>
</comment>
<dbReference type="InterPro" id="IPR004413">
    <property type="entry name" value="GatB"/>
</dbReference>
<dbReference type="InterPro" id="IPR017959">
    <property type="entry name" value="Asn/Gln-tRNA_amidoTrfase_suB/E"/>
</dbReference>
<evidence type="ECO:0000256" key="9">
    <source>
        <dbReference type="ARBA" id="ARBA00047913"/>
    </source>
</evidence>
<comment type="catalytic activity">
    <reaction evidence="8">
        <text>L-aspartyl-tRNA(Asn) + L-glutamine + ATP + H2O = L-asparaginyl-tRNA(Asn) + L-glutamate + ADP + phosphate + 2 H(+)</text>
        <dbReference type="Rhea" id="RHEA:14513"/>
        <dbReference type="Rhea" id="RHEA-COMP:9674"/>
        <dbReference type="Rhea" id="RHEA-COMP:9677"/>
        <dbReference type="ChEBI" id="CHEBI:15377"/>
        <dbReference type="ChEBI" id="CHEBI:15378"/>
        <dbReference type="ChEBI" id="CHEBI:29985"/>
        <dbReference type="ChEBI" id="CHEBI:30616"/>
        <dbReference type="ChEBI" id="CHEBI:43474"/>
        <dbReference type="ChEBI" id="CHEBI:58359"/>
        <dbReference type="ChEBI" id="CHEBI:78515"/>
        <dbReference type="ChEBI" id="CHEBI:78516"/>
        <dbReference type="ChEBI" id="CHEBI:456216"/>
    </reaction>
</comment>
<keyword evidence="11" id="KW-0808">Transferase</keyword>
<dbReference type="EC" id="6.3.5.6" evidence="11"/>
<dbReference type="GO" id="GO:0005524">
    <property type="term" value="F:ATP binding"/>
    <property type="evidence" value="ECO:0007669"/>
    <property type="project" value="UniProtKB-KW"/>
</dbReference>
<dbReference type="SUPFAM" id="SSF55931">
    <property type="entry name" value="Glutamine synthetase/guanido kinase"/>
    <property type="match status" value="1"/>
</dbReference>
<protein>
    <submittedName>
        <fullName evidence="11">Aspartyl-tRNA(Asn) amidotransferase subunit B @ Glutamyl-tRNA(Gln) amidotransferase subunit B</fullName>
        <ecNumber evidence="11">6.3.5.6</ecNumber>
        <ecNumber evidence="11">6.3.5.7</ecNumber>
    </submittedName>
</protein>
<dbReference type="InterPro" id="IPR018027">
    <property type="entry name" value="Asn/Gln_amidotransferase"/>
</dbReference>
<dbReference type="SUPFAM" id="SSF89095">
    <property type="entry name" value="GatB/YqeY motif"/>
    <property type="match status" value="1"/>
</dbReference>
<evidence type="ECO:0000256" key="7">
    <source>
        <dbReference type="ARBA" id="ARBA00024799"/>
    </source>
</evidence>
<dbReference type="FunFam" id="1.10.10.410:FF:000001">
    <property type="entry name" value="Aspartyl/glutamyl-tRNA(Asn/Gln) amidotransferase subunit B"/>
    <property type="match status" value="1"/>
</dbReference>
<dbReference type="InterPro" id="IPR023168">
    <property type="entry name" value="GatB_Yqey_C_2"/>
</dbReference>
<feature type="domain" description="Asn/Gln amidotransferase" evidence="10">
    <location>
        <begin position="333"/>
        <end position="484"/>
    </location>
</feature>
<dbReference type="GO" id="GO:0070681">
    <property type="term" value="P:glutaminyl-tRNAGln biosynthesis via transamidation"/>
    <property type="evidence" value="ECO:0007669"/>
    <property type="project" value="TreeGrafter"/>
</dbReference>